<evidence type="ECO:0000313" key="1">
    <source>
        <dbReference type="EMBL" id="KAH3819671.1"/>
    </source>
</evidence>
<dbReference type="AlphaFoldDB" id="A0A9D4GQH7"/>
<organism evidence="1 2">
    <name type="scientific">Dreissena polymorpha</name>
    <name type="common">Zebra mussel</name>
    <name type="synonym">Mytilus polymorpha</name>
    <dbReference type="NCBI Taxonomy" id="45954"/>
    <lineage>
        <taxon>Eukaryota</taxon>
        <taxon>Metazoa</taxon>
        <taxon>Spiralia</taxon>
        <taxon>Lophotrochozoa</taxon>
        <taxon>Mollusca</taxon>
        <taxon>Bivalvia</taxon>
        <taxon>Autobranchia</taxon>
        <taxon>Heteroconchia</taxon>
        <taxon>Euheterodonta</taxon>
        <taxon>Imparidentia</taxon>
        <taxon>Neoheterodontei</taxon>
        <taxon>Myida</taxon>
        <taxon>Dreissenoidea</taxon>
        <taxon>Dreissenidae</taxon>
        <taxon>Dreissena</taxon>
    </lineage>
</organism>
<protein>
    <submittedName>
        <fullName evidence="1">Uncharacterized protein</fullName>
    </submittedName>
</protein>
<comment type="caution">
    <text evidence="1">The sequence shown here is derived from an EMBL/GenBank/DDBJ whole genome shotgun (WGS) entry which is preliminary data.</text>
</comment>
<dbReference type="EMBL" id="JAIWYP010000005">
    <property type="protein sequence ID" value="KAH3819671.1"/>
    <property type="molecule type" value="Genomic_DNA"/>
</dbReference>
<reference evidence="1" key="2">
    <citation type="submission" date="2020-11" db="EMBL/GenBank/DDBJ databases">
        <authorList>
            <person name="McCartney M.A."/>
            <person name="Auch B."/>
            <person name="Kono T."/>
            <person name="Mallez S."/>
            <person name="Becker A."/>
            <person name="Gohl D.M."/>
            <person name="Silverstein K.A.T."/>
            <person name="Koren S."/>
            <person name="Bechman K.B."/>
            <person name="Herman A."/>
            <person name="Abrahante J.E."/>
            <person name="Garbe J."/>
        </authorList>
    </citation>
    <scope>NUCLEOTIDE SEQUENCE</scope>
    <source>
        <strain evidence="1">Duluth1</strain>
        <tissue evidence="1">Whole animal</tissue>
    </source>
</reference>
<proteinExistence type="predicted"/>
<name>A0A9D4GQH7_DREPO</name>
<gene>
    <name evidence="1" type="ORF">DPMN_121413</name>
</gene>
<sequence>MTMANAAIAKQSRLWKSSSISIPIKFRLYKSTAVSIQAFSALCHGSEIRPHSQCKSGCIFPN</sequence>
<reference evidence="1" key="1">
    <citation type="journal article" date="2019" name="bioRxiv">
        <title>The Genome of the Zebra Mussel, Dreissena polymorpha: A Resource for Invasive Species Research.</title>
        <authorList>
            <person name="McCartney M.A."/>
            <person name="Auch B."/>
            <person name="Kono T."/>
            <person name="Mallez S."/>
            <person name="Zhang Y."/>
            <person name="Obille A."/>
            <person name="Becker A."/>
            <person name="Abrahante J.E."/>
            <person name="Garbe J."/>
            <person name="Badalamenti J.P."/>
            <person name="Herman A."/>
            <person name="Mangelson H."/>
            <person name="Liachko I."/>
            <person name="Sullivan S."/>
            <person name="Sone E.D."/>
            <person name="Koren S."/>
            <person name="Silverstein K.A.T."/>
            <person name="Beckman K.B."/>
            <person name="Gohl D.M."/>
        </authorList>
    </citation>
    <scope>NUCLEOTIDE SEQUENCE</scope>
    <source>
        <strain evidence="1">Duluth1</strain>
        <tissue evidence="1">Whole animal</tissue>
    </source>
</reference>
<evidence type="ECO:0000313" key="2">
    <source>
        <dbReference type="Proteomes" id="UP000828390"/>
    </source>
</evidence>
<keyword evidence="2" id="KW-1185">Reference proteome</keyword>
<accession>A0A9D4GQH7</accession>
<dbReference type="Proteomes" id="UP000828390">
    <property type="component" value="Unassembled WGS sequence"/>
</dbReference>